<proteinExistence type="predicted"/>
<evidence type="ECO:0000313" key="3">
    <source>
        <dbReference type="Proteomes" id="UP000325081"/>
    </source>
</evidence>
<dbReference type="EMBL" id="BKCP01000891">
    <property type="protein sequence ID" value="GER26169.1"/>
    <property type="molecule type" value="Genomic_DNA"/>
</dbReference>
<evidence type="ECO:0000256" key="1">
    <source>
        <dbReference type="SAM" id="MobiDB-lite"/>
    </source>
</evidence>
<name>A0A5A7P042_STRAF</name>
<feature type="region of interest" description="Disordered" evidence="1">
    <location>
        <begin position="36"/>
        <end position="66"/>
    </location>
</feature>
<feature type="compositionally biased region" description="Basic and acidic residues" evidence="1">
    <location>
        <begin position="48"/>
        <end position="58"/>
    </location>
</feature>
<sequence>MNLPVGDLSSWGTGVNNFGAQLQVPAIAGGLIRSQAHQSCPHQTSINRRGDGGSEKSISRRRKVGGRRITARSEKFELLISVFMAVVHVVAALRKIVCHPRRHYLSLNC</sequence>
<keyword evidence="3" id="KW-1185">Reference proteome</keyword>
<gene>
    <name evidence="2" type="ORF">STAS_01802</name>
</gene>
<feature type="compositionally biased region" description="Polar residues" evidence="1">
    <location>
        <begin position="36"/>
        <end position="47"/>
    </location>
</feature>
<dbReference type="Proteomes" id="UP000325081">
    <property type="component" value="Unassembled WGS sequence"/>
</dbReference>
<organism evidence="2 3">
    <name type="scientific">Striga asiatica</name>
    <name type="common">Asiatic witchweed</name>
    <name type="synonym">Buchnera asiatica</name>
    <dbReference type="NCBI Taxonomy" id="4170"/>
    <lineage>
        <taxon>Eukaryota</taxon>
        <taxon>Viridiplantae</taxon>
        <taxon>Streptophyta</taxon>
        <taxon>Embryophyta</taxon>
        <taxon>Tracheophyta</taxon>
        <taxon>Spermatophyta</taxon>
        <taxon>Magnoliopsida</taxon>
        <taxon>eudicotyledons</taxon>
        <taxon>Gunneridae</taxon>
        <taxon>Pentapetalae</taxon>
        <taxon>asterids</taxon>
        <taxon>lamiids</taxon>
        <taxon>Lamiales</taxon>
        <taxon>Orobanchaceae</taxon>
        <taxon>Buchnereae</taxon>
        <taxon>Striga</taxon>
    </lineage>
</organism>
<accession>A0A5A7P042</accession>
<comment type="caution">
    <text evidence="2">The sequence shown here is derived from an EMBL/GenBank/DDBJ whole genome shotgun (WGS) entry which is preliminary data.</text>
</comment>
<dbReference type="AlphaFoldDB" id="A0A5A7P042"/>
<evidence type="ECO:0000313" key="2">
    <source>
        <dbReference type="EMBL" id="GER26169.1"/>
    </source>
</evidence>
<protein>
    <submittedName>
        <fullName evidence="2">Ubiquitin-fold modifier 1</fullName>
    </submittedName>
</protein>
<reference evidence="3" key="1">
    <citation type="journal article" date="2019" name="Curr. Biol.">
        <title>Genome Sequence of Striga asiatica Provides Insight into the Evolution of Plant Parasitism.</title>
        <authorList>
            <person name="Yoshida S."/>
            <person name="Kim S."/>
            <person name="Wafula E.K."/>
            <person name="Tanskanen J."/>
            <person name="Kim Y.M."/>
            <person name="Honaas L."/>
            <person name="Yang Z."/>
            <person name="Spallek T."/>
            <person name="Conn C.E."/>
            <person name="Ichihashi Y."/>
            <person name="Cheong K."/>
            <person name="Cui S."/>
            <person name="Der J.P."/>
            <person name="Gundlach H."/>
            <person name="Jiao Y."/>
            <person name="Hori C."/>
            <person name="Ishida J.K."/>
            <person name="Kasahara H."/>
            <person name="Kiba T."/>
            <person name="Kim M.S."/>
            <person name="Koo N."/>
            <person name="Laohavisit A."/>
            <person name="Lee Y.H."/>
            <person name="Lumba S."/>
            <person name="McCourt P."/>
            <person name="Mortimer J.C."/>
            <person name="Mutuku J.M."/>
            <person name="Nomura T."/>
            <person name="Sasaki-Sekimoto Y."/>
            <person name="Seto Y."/>
            <person name="Wang Y."/>
            <person name="Wakatake T."/>
            <person name="Sakakibara H."/>
            <person name="Demura T."/>
            <person name="Yamaguchi S."/>
            <person name="Yoneyama K."/>
            <person name="Manabe R.I."/>
            <person name="Nelson D.C."/>
            <person name="Schulman A.H."/>
            <person name="Timko M.P."/>
            <person name="dePamphilis C.W."/>
            <person name="Choi D."/>
            <person name="Shirasu K."/>
        </authorList>
    </citation>
    <scope>NUCLEOTIDE SEQUENCE [LARGE SCALE GENOMIC DNA]</scope>
    <source>
        <strain evidence="3">cv. UVA1</strain>
    </source>
</reference>